<dbReference type="Proteomes" id="UP001295740">
    <property type="component" value="Unassembled WGS sequence"/>
</dbReference>
<protein>
    <submittedName>
        <fullName evidence="4">Uu.00g109240.m01.CDS01</fullName>
    </submittedName>
</protein>
<dbReference type="PANTHER" id="PTHR10039:SF5">
    <property type="entry name" value="NACHT DOMAIN-CONTAINING PROTEIN"/>
    <property type="match status" value="1"/>
</dbReference>
<feature type="domain" description="Nephrocystin 3-like N-terminal" evidence="2">
    <location>
        <begin position="306"/>
        <end position="472"/>
    </location>
</feature>
<dbReference type="SUPFAM" id="SSF52540">
    <property type="entry name" value="P-loop containing nucleoside triphosphate hydrolases"/>
    <property type="match status" value="1"/>
</dbReference>
<feature type="domain" description="DUF7791" evidence="3">
    <location>
        <begin position="576"/>
        <end position="713"/>
    </location>
</feature>
<reference evidence="4" key="1">
    <citation type="submission" date="2023-10" db="EMBL/GenBank/DDBJ databases">
        <authorList>
            <person name="Hackl T."/>
        </authorList>
    </citation>
    <scope>NUCLEOTIDE SEQUENCE</scope>
</reference>
<comment type="caution">
    <text evidence="4">The sequence shown here is derived from an EMBL/GenBank/DDBJ whole genome shotgun (WGS) entry which is preliminary data.</text>
</comment>
<dbReference type="InterPro" id="IPR056693">
    <property type="entry name" value="DUF7791"/>
</dbReference>
<gene>
    <name evidence="4" type="ORF">KHLLAP_LOCUS3998</name>
</gene>
<sequence length="1093" mass="123607">MDPVSAIGFAAGILAFIDFSSKLMRNAHILYKSKSGTTEENAHIGNTLDDLRQVSQDLHLRANISGEDYDVKAIDKLAEQCICLSQELGQILERLQVKGKRTKRQVAKATWLTVTKKAQISSIEKRLGEYRAEIIFRLNIMTCSQNSSFQYLLAQLQQDCHQMGRDIAKQTDALNQELRALILTLQDDRAPVSIVTLRSTILDLGNLTRTVQRENDILGELYFESMYLRENSVNDPEIGTFEWLWYSLSPASSFRTAPSIISSESCLGSSHGFSSFDQRGSGSDSVGGRQNYLHGLEASARGRMSDAFASFLEADNGFFFICGKVGSGKSTIMKFIGSHKRLEKRLARWSGDRKLIFARFFFWKSGDRLQMSLEGFYRSILFEILKQCPQLITQITPLFGLESDGNHRINMLSTARHALKQIIDTRLKKHALCIMIDGLDEYEGDILEYIQLARLLKRWSEKSGVKVICSARPHTEFIDTFDDTSRCVMLHQLTRADIWSYAYAQLSTTPQLTADEQVETADLIVDMADGVFLWARLVVRSLLTGLVYDDSPKALKKRLRDTPRDLDAVFRKILGSIDPALQHRSDRMLSLALLALGYSHHGSLNALHFSWVEDLDDPEFPFNRPCVGYKTAEIERRHKLVQRQIDALTRGLLEMKNNALMSSNSFSRGIPKKKDIVSMRFYVTPHPTGDIFWENYVGFMHRSVTDFMRVEASMSRTRAAVSTSDYVRLRLAGIQFSLSLWNLDEYCHRGDYHHTLWPACEDIVYTLAHGQKILAHDKFARKALGHLRVLLDSFGQLQHSQQANLKGNSSKVGPFWGTSEYISWTPCAIQKNRASLDYWAWLASKGLGWLVIEELRKSADSKEGFIPPLNLLATSNREAPDANLVRYLFQSGLSPETLYKVNCPLQPSEHHPHDNPTEARPVSAWLLFLRMYLGNYLHPRLSVSQEPSSRDVLLEYLRAGATRDIVVLGYIPTTPPPFPPPLEITFRDAPSPDDIFCLGLKQALTLCIQEDIDLEMESLLRPPPPPPEARLWSSATGILSSIMPSSSKAAKRNAHMAGYRPPNADELKHPDLLVYGVISKDNELIGDFEYDVY</sequence>
<dbReference type="AlphaFoldDB" id="A0AAI8V9J0"/>
<proteinExistence type="predicted"/>
<keyword evidence="5" id="KW-1185">Reference proteome</keyword>
<name>A0AAI8V9J0_9PEZI</name>
<keyword evidence="1" id="KW-0677">Repeat</keyword>
<dbReference type="InterPro" id="IPR056884">
    <property type="entry name" value="NPHP3-like_N"/>
</dbReference>
<dbReference type="InterPro" id="IPR027417">
    <property type="entry name" value="P-loop_NTPase"/>
</dbReference>
<dbReference type="Pfam" id="PF25053">
    <property type="entry name" value="DUF7791"/>
    <property type="match status" value="1"/>
</dbReference>
<evidence type="ECO:0000259" key="3">
    <source>
        <dbReference type="Pfam" id="PF25053"/>
    </source>
</evidence>
<dbReference type="Gene3D" id="3.40.50.300">
    <property type="entry name" value="P-loop containing nucleotide triphosphate hydrolases"/>
    <property type="match status" value="1"/>
</dbReference>
<evidence type="ECO:0000256" key="1">
    <source>
        <dbReference type="ARBA" id="ARBA00022737"/>
    </source>
</evidence>
<evidence type="ECO:0000259" key="2">
    <source>
        <dbReference type="Pfam" id="PF24883"/>
    </source>
</evidence>
<accession>A0AAI8V9J0</accession>
<evidence type="ECO:0000313" key="5">
    <source>
        <dbReference type="Proteomes" id="UP001295740"/>
    </source>
</evidence>
<evidence type="ECO:0000313" key="4">
    <source>
        <dbReference type="EMBL" id="CAJ2503530.1"/>
    </source>
</evidence>
<dbReference type="Pfam" id="PF24883">
    <property type="entry name" value="NPHP3_N"/>
    <property type="match status" value="1"/>
</dbReference>
<dbReference type="EMBL" id="CAUWAG010000006">
    <property type="protein sequence ID" value="CAJ2503530.1"/>
    <property type="molecule type" value="Genomic_DNA"/>
</dbReference>
<organism evidence="4 5">
    <name type="scientific">Anthostomella pinea</name>
    <dbReference type="NCBI Taxonomy" id="933095"/>
    <lineage>
        <taxon>Eukaryota</taxon>
        <taxon>Fungi</taxon>
        <taxon>Dikarya</taxon>
        <taxon>Ascomycota</taxon>
        <taxon>Pezizomycotina</taxon>
        <taxon>Sordariomycetes</taxon>
        <taxon>Xylariomycetidae</taxon>
        <taxon>Xylariales</taxon>
        <taxon>Xylariaceae</taxon>
        <taxon>Anthostomella</taxon>
    </lineage>
</organism>
<dbReference type="PANTHER" id="PTHR10039">
    <property type="entry name" value="AMELOGENIN"/>
    <property type="match status" value="1"/>
</dbReference>